<sequence length="137" mass="14654">MRTGIFAAAGLATALMLTGCGQDSMKGKDITAESSVDEIGDAYVSEMIRISDALATVDDEKSAKKAAVTLKDAVEELNSMQEKLDTDAGSQKAMQVMASRAGELADVQTNIAKQIMRIQTEHPELMDTLGDELNEIK</sequence>
<dbReference type="STRING" id="1280946.HY29_07445"/>
<dbReference type="Proteomes" id="UP000027037">
    <property type="component" value="Unassembled WGS sequence"/>
</dbReference>
<protein>
    <submittedName>
        <fullName evidence="1">Uncharacterized protein</fullName>
    </submittedName>
</protein>
<comment type="caution">
    <text evidence="1">The sequence shown here is derived from an EMBL/GenBank/DDBJ whole genome shotgun (WGS) entry which is preliminary data.</text>
</comment>
<dbReference type="EMBL" id="AWFF01000002">
    <property type="protein sequence ID" value="KCZ56969.1"/>
    <property type="molecule type" value="Genomic_DNA"/>
</dbReference>
<gene>
    <name evidence="1" type="ORF">HY29_07445</name>
</gene>
<dbReference type="OrthoDB" id="7619938at2"/>
<keyword evidence="2" id="KW-1185">Reference proteome</keyword>
<name>A0A062UK48_9PROT</name>
<proteinExistence type="predicted"/>
<dbReference type="AlphaFoldDB" id="A0A062UK48"/>
<organism evidence="1 2">
    <name type="scientific">Hyphomonas beringensis</name>
    <dbReference type="NCBI Taxonomy" id="1280946"/>
    <lineage>
        <taxon>Bacteria</taxon>
        <taxon>Pseudomonadati</taxon>
        <taxon>Pseudomonadota</taxon>
        <taxon>Alphaproteobacteria</taxon>
        <taxon>Hyphomonadales</taxon>
        <taxon>Hyphomonadaceae</taxon>
        <taxon>Hyphomonas</taxon>
    </lineage>
</organism>
<dbReference type="RefSeq" id="WP_155838167.1">
    <property type="nucleotide sequence ID" value="NZ_AWFF01000002.1"/>
</dbReference>
<evidence type="ECO:0000313" key="2">
    <source>
        <dbReference type="Proteomes" id="UP000027037"/>
    </source>
</evidence>
<accession>A0A062UK48</accession>
<reference evidence="1 2" key="1">
    <citation type="journal article" date="2014" name="Antonie Van Leeuwenhoek">
        <title>Hyphomonas beringensis sp. nov. and Hyphomonas chukchiensis sp. nov., isolated from surface seawater of the Bering Sea and Chukchi Sea.</title>
        <authorList>
            <person name="Li C."/>
            <person name="Lai Q."/>
            <person name="Li G."/>
            <person name="Dong C."/>
            <person name="Wang J."/>
            <person name="Liao Y."/>
            <person name="Shao Z."/>
        </authorList>
    </citation>
    <scope>NUCLEOTIDE SEQUENCE [LARGE SCALE GENOMIC DNA]</scope>
    <source>
        <strain evidence="1 2">25B14_1</strain>
    </source>
</reference>
<evidence type="ECO:0000313" key="1">
    <source>
        <dbReference type="EMBL" id="KCZ56969.1"/>
    </source>
</evidence>
<dbReference type="PATRIC" id="fig|1280946.3.peg.280"/>
<dbReference type="PROSITE" id="PS51257">
    <property type="entry name" value="PROKAR_LIPOPROTEIN"/>
    <property type="match status" value="1"/>
</dbReference>